<keyword evidence="1" id="KW-1133">Transmembrane helix</keyword>
<sequence>MKDKKLTDKTPKWFEYWHLEHFSPVSDRTKRNERWIYIIITAIIGSGILANGNTDDIASFIRALVDS</sequence>
<comment type="caution">
    <text evidence="2">The sequence shown here is derived from an EMBL/GenBank/DDBJ whole genome shotgun (WGS) entry which is preliminary data.</text>
</comment>
<gene>
    <name evidence="2" type="ORF">LCGC14_1438060</name>
</gene>
<feature type="transmembrane region" description="Helical" evidence="1">
    <location>
        <begin position="35"/>
        <end position="52"/>
    </location>
</feature>
<keyword evidence="1" id="KW-0812">Transmembrane</keyword>
<dbReference type="EMBL" id="LAZR01009767">
    <property type="protein sequence ID" value="KKM70700.1"/>
    <property type="molecule type" value="Genomic_DNA"/>
</dbReference>
<proteinExistence type="predicted"/>
<dbReference type="AlphaFoldDB" id="A0A0F9M201"/>
<reference evidence="2" key="1">
    <citation type="journal article" date="2015" name="Nature">
        <title>Complex archaea that bridge the gap between prokaryotes and eukaryotes.</title>
        <authorList>
            <person name="Spang A."/>
            <person name="Saw J.H."/>
            <person name="Jorgensen S.L."/>
            <person name="Zaremba-Niedzwiedzka K."/>
            <person name="Martijn J."/>
            <person name="Lind A.E."/>
            <person name="van Eijk R."/>
            <person name="Schleper C."/>
            <person name="Guy L."/>
            <person name="Ettema T.J."/>
        </authorList>
    </citation>
    <scope>NUCLEOTIDE SEQUENCE</scope>
</reference>
<organism evidence="2">
    <name type="scientific">marine sediment metagenome</name>
    <dbReference type="NCBI Taxonomy" id="412755"/>
    <lineage>
        <taxon>unclassified sequences</taxon>
        <taxon>metagenomes</taxon>
        <taxon>ecological metagenomes</taxon>
    </lineage>
</organism>
<protein>
    <submittedName>
        <fullName evidence="2">Uncharacterized protein</fullName>
    </submittedName>
</protein>
<evidence type="ECO:0000313" key="2">
    <source>
        <dbReference type="EMBL" id="KKM70700.1"/>
    </source>
</evidence>
<evidence type="ECO:0000256" key="1">
    <source>
        <dbReference type="SAM" id="Phobius"/>
    </source>
</evidence>
<keyword evidence="1" id="KW-0472">Membrane</keyword>
<accession>A0A0F9M201</accession>
<name>A0A0F9M201_9ZZZZ</name>